<evidence type="ECO:0000256" key="2">
    <source>
        <dbReference type="ARBA" id="ARBA00006411"/>
    </source>
</evidence>
<name>K6WRG2_9ACTN</name>
<dbReference type="Pfam" id="PF14011">
    <property type="entry name" value="ESX-1_EspG"/>
    <property type="match status" value="1"/>
</dbReference>
<keyword evidence="4" id="KW-0143">Chaperone</keyword>
<evidence type="ECO:0000256" key="4">
    <source>
        <dbReference type="ARBA" id="ARBA00023186"/>
    </source>
</evidence>
<dbReference type="eggNOG" id="ENOG5032P3R">
    <property type="taxonomic scope" value="Bacteria"/>
</dbReference>
<keyword evidence="6" id="KW-1185">Reference proteome</keyword>
<dbReference type="RefSeq" id="WP_006331057.1">
    <property type="nucleotide sequence ID" value="NZ_BAHC01000052.1"/>
</dbReference>
<organism evidence="5 6">
    <name type="scientific">Gordonia rhizosphera NBRC 16068</name>
    <dbReference type="NCBI Taxonomy" id="1108045"/>
    <lineage>
        <taxon>Bacteria</taxon>
        <taxon>Bacillati</taxon>
        <taxon>Actinomycetota</taxon>
        <taxon>Actinomycetes</taxon>
        <taxon>Mycobacteriales</taxon>
        <taxon>Gordoniaceae</taxon>
        <taxon>Gordonia</taxon>
    </lineage>
</organism>
<evidence type="ECO:0000256" key="1">
    <source>
        <dbReference type="ARBA" id="ARBA00004496"/>
    </source>
</evidence>
<dbReference type="AlphaFoldDB" id="K6WRG2"/>
<comment type="caution">
    <text evidence="5">The sequence shown here is derived from an EMBL/GenBank/DDBJ whole genome shotgun (WGS) entry which is preliminary data.</text>
</comment>
<protein>
    <recommendedName>
        <fullName evidence="7">ESX secretion-associated protein EspG</fullName>
    </recommendedName>
</protein>
<dbReference type="EMBL" id="BAHC01000052">
    <property type="protein sequence ID" value="GAB89144.1"/>
    <property type="molecule type" value="Genomic_DNA"/>
</dbReference>
<reference evidence="5 6" key="1">
    <citation type="submission" date="2012-08" db="EMBL/GenBank/DDBJ databases">
        <title>Whole genome shotgun sequence of Gordonia rhizosphera NBRC 16068.</title>
        <authorList>
            <person name="Takarada H."/>
            <person name="Isaki S."/>
            <person name="Hosoyama A."/>
            <person name="Tsuchikane K."/>
            <person name="Katsumata H."/>
            <person name="Baba S."/>
            <person name="Ohji S."/>
            <person name="Yamazaki S."/>
            <person name="Fujita N."/>
        </authorList>
    </citation>
    <scope>NUCLEOTIDE SEQUENCE [LARGE SCALE GENOMIC DNA]</scope>
    <source>
        <strain evidence="5 6">NBRC 16068</strain>
    </source>
</reference>
<evidence type="ECO:0000256" key="3">
    <source>
        <dbReference type="ARBA" id="ARBA00022490"/>
    </source>
</evidence>
<sequence length="265" mass="29229">MTSDNDLRPVGRVDSLTVRVFCQAYGLDTMPYPFIAQIDARDGDELARQEAVILEALQTNPPVHLTRWIQTSMHPDISAQLYGVFVNDDAVTSSIRINAVRQRDDGFVAVQKSGPTQATDIVIYQTDATHLGTAMLGFTPERAAGGLGEVQLEAPTDTQKTRTGSILSRNDQDSDGAASAFRHAATEFSAFVQVTPFRLTDWGYDEKCYHVHWEHKAGDGQYLILQGDGTSAVPADRARLRREVDRCIAKSVQVVREQRDSFADG</sequence>
<evidence type="ECO:0000313" key="6">
    <source>
        <dbReference type="Proteomes" id="UP000008363"/>
    </source>
</evidence>
<comment type="subcellular location">
    <subcellularLocation>
        <location evidence="1">Cytoplasm</location>
    </subcellularLocation>
</comment>
<dbReference type="InterPro" id="IPR025734">
    <property type="entry name" value="EspG"/>
</dbReference>
<accession>K6WRG2</accession>
<keyword evidence="3" id="KW-0963">Cytoplasm</keyword>
<dbReference type="STRING" id="1108045.GORHZ_052_00120"/>
<gene>
    <name evidence="5" type="ORF">GORHZ_052_00120</name>
</gene>
<dbReference type="OrthoDB" id="4375220at2"/>
<evidence type="ECO:0000313" key="5">
    <source>
        <dbReference type="EMBL" id="GAB89144.1"/>
    </source>
</evidence>
<proteinExistence type="inferred from homology"/>
<dbReference type="Proteomes" id="UP000008363">
    <property type="component" value="Unassembled WGS sequence"/>
</dbReference>
<evidence type="ECO:0008006" key="7">
    <source>
        <dbReference type="Google" id="ProtNLM"/>
    </source>
</evidence>
<comment type="similarity">
    <text evidence="2">Belongs to the EspG family.</text>
</comment>